<dbReference type="FunFam" id="3.40.50.1010:FF:000003">
    <property type="entry name" value="Flap endonuclease 1"/>
    <property type="match status" value="1"/>
</dbReference>
<keyword evidence="13 15" id="KW-0539">Nucleus</keyword>
<comment type="subcellular location">
    <subcellularLocation>
        <location evidence="1 15">Mitochondrion</location>
    </subcellularLocation>
    <subcellularLocation>
        <location evidence="15">Nucleus</location>
        <location evidence="15">Nucleolus</location>
    </subcellularLocation>
    <subcellularLocation>
        <location evidence="15">Nucleus</location>
        <location evidence="15">Nucleoplasm</location>
    </subcellularLocation>
    <text evidence="15">Resides mostly in the nucleoli and relocalizes to the nucleoplasm upon DNA damage.</text>
</comment>
<dbReference type="CDD" id="cd09907">
    <property type="entry name" value="H3TH_FEN1-Euk"/>
    <property type="match status" value="1"/>
</dbReference>
<dbReference type="GO" id="GO:0017108">
    <property type="term" value="F:5'-flap endonuclease activity"/>
    <property type="evidence" value="ECO:0007669"/>
    <property type="project" value="UniProtKB-UniRule"/>
</dbReference>
<evidence type="ECO:0000256" key="11">
    <source>
        <dbReference type="ARBA" id="ARBA00023128"/>
    </source>
</evidence>
<dbReference type="InterPro" id="IPR006085">
    <property type="entry name" value="XPG_DNA_repair_N"/>
</dbReference>
<dbReference type="Pfam" id="PF00867">
    <property type="entry name" value="XPG_I"/>
    <property type="match status" value="1"/>
</dbReference>
<evidence type="ECO:0000256" key="1">
    <source>
        <dbReference type="ARBA" id="ARBA00004173"/>
    </source>
</evidence>
<evidence type="ECO:0000259" key="17">
    <source>
        <dbReference type="SMART" id="SM00484"/>
    </source>
</evidence>
<keyword evidence="5 15" id="KW-0479">Metal-binding</keyword>
<dbReference type="GO" id="GO:0003677">
    <property type="term" value="F:DNA binding"/>
    <property type="evidence" value="ECO:0007669"/>
    <property type="project" value="UniProtKB-UniRule"/>
</dbReference>
<keyword evidence="20" id="KW-1185">Reference proteome</keyword>
<evidence type="ECO:0000256" key="3">
    <source>
        <dbReference type="ARBA" id="ARBA00022705"/>
    </source>
</evidence>
<evidence type="ECO:0000256" key="9">
    <source>
        <dbReference type="ARBA" id="ARBA00022839"/>
    </source>
</evidence>
<evidence type="ECO:0000256" key="8">
    <source>
        <dbReference type="ARBA" id="ARBA00022801"/>
    </source>
</evidence>
<evidence type="ECO:0000256" key="2">
    <source>
        <dbReference type="ARBA" id="ARBA00022553"/>
    </source>
</evidence>
<gene>
    <name evidence="19" type="ORF">PROFUN_10256</name>
</gene>
<keyword evidence="7 15" id="KW-0227">DNA damage</keyword>
<comment type="cofactor">
    <cofactor evidence="15">
        <name>Mg(2+)</name>
        <dbReference type="ChEBI" id="CHEBI:18420"/>
    </cofactor>
    <text evidence="15">Binds 2 magnesium ions per subunit. They probably participate in the reaction catalyzed by the enzyme. May bind an additional third magnesium ion after substrate binding.</text>
</comment>
<dbReference type="EC" id="3.1.-.-" evidence="15"/>
<dbReference type="GO" id="GO:0008409">
    <property type="term" value="F:5'-3' exonuclease activity"/>
    <property type="evidence" value="ECO:0007669"/>
    <property type="project" value="UniProtKB-UniRule"/>
</dbReference>
<dbReference type="InterPro" id="IPR006084">
    <property type="entry name" value="XPG/Rad2"/>
</dbReference>
<comment type="similarity">
    <text evidence="14 15">Belongs to the XPG/RAD2 endonuclease family. FEN1 subfamily.</text>
</comment>
<sequence>MGIHGLQKLINDHAPGAITETEMKNLFNRKIAIDATMSLYQFLIAVRIGGEGQPAAANLTDESGETTSHLQGLFHRTIRMINNGVKPCYVFDGKPPDLKAEELAKRAAKREEAEKNGKEATEAGDTETIAKFAKRTVKVTRKHTEEAKRLLTLMGVPVVDSPTEAEAQCARMAKEGLVYGAGSEDMDSLTFGASVLIRHLTFSEARKMPIKEINLSVVLEQLGLDMNQFTDMCILLGCDYADSIKGIGPVRAFDLIKKHGSLEEIIKNLDSTKYPIPESFDYVRVRQLFKEPDTLPASQIDLKWKDPDEEGLIEFLVKEKGFAEDRVKSGIEKLKKSRGTSVQNRLDSYFGAPVKRKLEEPKKEKGKGAKKAKTGGKAAASPVKKGAGKKK</sequence>
<dbReference type="HAMAP" id="MF_00614">
    <property type="entry name" value="Fen"/>
    <property type="match status" value="1"/>
</dbReference>
<feature type="region of interest" description="Disordered" evidence="16">
    <location>
        <begin position="353"/>
        <end position="391"/>
    </location>
</feature>
<dbReference type="Pfam" id="PF00752">
    <property type="entry name" value="XPG_N"/>
    <property type="match status" value="1"/>
</dbReference>
<evidence type="ECO:0000256" key="7">
    <source>
        <dbReference type="ARBA" id="ARBA00022763"/>
    </source>
</evidence>
<dbReference type="SMART" id="SM00485">
    <property type="entry name" value="XPGN"/>
    <property type="match status" value="1"/>
</dbReference>
<dbReference type="SUPFAM" id="SSF47807">
    <property type="entry name" value="5' to 3' exonuclease, C-terminal subdomain"/>
    <property type="match status" value="1"/>
</dbReference>
<feature type="compositionally biased region" description="Basic and acidic residues" evidence="16">
    <location>
        <begin position="356"/>
        <end position="367"/>
    </location>
</feature>
<organism evidence="19 20">
    <name type="scientific">Planoprotostelium fungivorum</name>
    <dbReference type="NCBI Taxonomy" id="1890364"/>
    <lineage>
        <taxon>Eukaryota</taxon>
        <taxon>Amoebozoa</taxon>
        <taxon>Evosea</taxon>
        <taxon>Variosea</taxon>
        <taxon>Cavosteliida</taxon>
        <taxon>Cavosteliaceae</taxon>
        <taxon>Planoprotostelium</taxon>
    </lineage>
</organism>
<dbReference type="InterPro" id="IPR023426">
    <property type="entry name" value="Flap_endonuc"/>
</dbReference>
<evidence type="ECO:0000259" key="18">
    <source>
        <dbReference type="SMART" id="SM00485"/>
    </source>
</evidence>
<evidence type="ECO:0000256" key="4">
    <source>
        <dbReference type="ARBA" id="ARBA00022722"/>
    </source>
</evidence>
<dbReference type="SUPFAM" id="SSF88723">
    <property type="entry name" value="PIN domain-like"/>
    <property type="match status" value="1"/>
</dbReference>
<dbReference type="PANTHER" id="PTHR11081">
    <property type="entry name" value="FLAP ENDONUCLEASE FAMILY MEMBER"/>
    <property type="match status" value="1"/>
</dbReference>
<comment type="caution">
    <text evidence="19">The sequence shown here is derived from an EMBL/GenBank/DDBJ whole genome shotgun (WGS) entry which is preliminary data.</text>
</comment>
<keyword evidence="10 15" id="KW-0460">Magnesium</keyword>
<dbReference type="OrthoDB" id="1937206at2759"/>
<protein>
    <recommendedName>
        <fullName evidence="15">Flap endonuclease 1</fullName>
        <shortName evidence="15">FEN-1</shortName>
        <ecNumber evidence="15">3.1.-.-</ecNumber>
    </recommendedName>
    <alternativeName>
        <fullName evidence="15">Flap structure-specific endonuclease 1</fullName>
    </alternativeName>
</protein>
<dbReference type="Gene3D" id="1.10.150.20">
    <property type="entry name" value="5' to 3' exonuclease, C-terminal subdomain"/>
    <property type="match status" value="1"/>
</dbReference>
<evidence type="ECO:0000313" key="19">
    <source>
        <dbReference type="EMBL" id="PRP82352.1"/>
    </source>
</evidence>
<proteinExistence type="inferred from homology"/>
<dbReference type="FunFam" id="1.10.150.20:FF:000009">
    <property type="entry name" value="Flap endonuclease 1"/>
    <property type="match status" value="1"/>
</dbReference>
<feature type="domain" description="XPG N-terminal" evidence="18">
    <location>
        <begin position="1"/>
        <end position="113"/>
    </location>
</feature>
<dbReference type="InterPro" id="IPR036279">
    <property type="entry name" value="5-3_exonuclease_C_sf"/>
</dbReference>
<keyword evidence="11 15" id="KW-0496">Mitochondrion</keyword>
<evidence type="ECO:0000256" key="14">
    <source>
        <dbReference type="ARBA" id="ARBA00034726"/>
    </source>
</evidence>
<reference evidence="19 20" key="1">
    <citation type="journal article" date="2018" name="Genome Biol. Evol.">
        <title>Multiple Roots of Fruiting Body Formation in Amoebozoa.</title>
        <authorList>
            <person name="Hillmann F."/>
            <person name="Forbes G."/>
            <person name="Novohradska S."/>
            <person name="Ferling I."/>
            <person name="Riege K."/>
            <person name="Groth M."/>
            <person name="Westermann M."/>
            <person name="Marz M."/>
            <person name="Spaller T."/>
            <person name="Winckler T."/>
            <person name="Schaap P."/>
            <person name="Glockner G."/>
        </authorList>
    </citation>
    <scope>NUCLEOTIDE SEQUENCE [LARGE SCALE GENOMIC DNA]</scope>
    <source>
        <strain evidence="19 20">Jena</strain>
    </source>
</reference>
<feature type="domain" description="XPG-I" evidence="17">
    <location>
        <begin position="152"/>
        <end position="224"/>
    </location>
</feature>
<name>A0A2P6NEJ2_9EUKA</name>
<dbReference type="AlphaFoldDB" id="A0A2P6NEJ2"/>
<dbReference type="GO" id="GO:0043137">
    <property type="term" value="P:DNA replication, removal of RNA primer"/>
    <property type="evidence" value="ECO:0007669"/>
    <property type="project" value="UniProtKB-UniRule"/>
</dbReference>
<dbReference type="InterPro" id="IPR019974">
    <property type="entry name" value="XPG_CS"/>
</dbReference>
<dbReference type="InterPro" id="IPR006086">
    <property type="entry name" value="XPG-I_dom"/>
</dbReference>
<keyword evidence="3 15" id="KW-0235">DNA replication</keyword>
<evidence type="ECO:0000256" key="13">
    <source>
        <dbReference type="ARBA" id="ARBA00023242"/>
    </source>
</evidence>
<dbReference type="PROSITE" id="PS00841">
    <property type="entry name" value="XPG_1"/>
    <property type="match status" value="1"/>
</dbReference>
<evidence type="ECO:0000256" key="6">
    <source>
        <dbReference type="ARBA" id="ARBA00022759"/>
    </source>
</evidence>
<evidence type="ECO:0000256" key="16">
    <source>
        <dbReference type="SAM" id="MobiDB-lite"/>
    </source>
</evidence>
<dbReference type="SMART" id="SM00484">
    <property type="entry name" value="XPGI"/>
    <property type="match status" value="1"/>
</dbReference>
<evidence type="ECO:0000256" key="10">
    <source>
        <dbReference type="ARBA" id="ARBA00022842"/>
    </source>
</evidence>
<dbReference type="SMART" id="SM00279">
    <property type="entry name" value="HhH2"/>
    <property type="match status" value="1"/>
</dbReference>
<keyword evidence="9 15" id="KW-0269">Exonuclease</keyword>
<dbReference type="CDD" id="cd09867">
    <property type="entry name" value="PIN_FEN1"/>
    <property type="match status" value="1"/>
</dbReference>
<dbReference type="PRINTS" id="PR00853">
    <property type="entry name" value="XPGRADSUPER"/>
</dbReference>
<dbReference type="GO" id="GO:0005654">
    <property type="term" value="C:nucleoplasm"/>
    <property type="evidence" value="ECO:0007669"/>
    <property type="project" value="UniProtKB-SubCell"/>
</dbReference>
<keyword evidence="8 15" id="KW-0378">Hydrolase</keyword>
<keyword evidence="2 15" id="KW-0597">Phosphoprotein</keyword>
<evidence type="ECO:0000256" key="12">
    <source>
        <dbReference type="ARBA" id="ARBA00023204"/>
    </source>
</evidence>
<evidence type="ECO:0000313" key="20">
    <source>
        <dbReference type="Proteomes" id="UP000241769"/>
    </source>
</evidence>
<dbReference type="FunCoup" id="A0A2P6NEJ2">
    <property type="interactions" value="924"/>
</dbReference>
<evidence type="ECO:0000256" key="5">
    <source>
        <dbReference type="ARBA" id="ARBA00022723"/>
    </source>
</evidence>
<keyword evidence="12 15" id="KW-0234">DNA repair</keyword>
<dbReference type="InterPro" id="IPR029060">
    <property type="entry name" value="PIN-like_dom_sf"/>
</dbReference>
<dbReference type="STRING" id="1890364.A0A2P6NEJ2"/>
<dbReference type="Proteomes" id="UP000241769">
    <property type="component" value="Unassembled WGS sequence"/>
</dbReference>
<comment type="function">
    <text evidence="15">Structure-specific nuclease with 5'-flap endonuclease and 5'-3' exonuclease activities involved in DNA replication and repair. During DNA replication, cleaves the 5'-overhanging flap structure that is generated by displacement synthesis when DNA polymerase encounters the 5'-end of a downstream Okazaki fragment. It enters the flap from the 5'-end and then tracks to cleave the flap base, leaving a nick for ligation. Also involved in the long patch base excision repair (LP-BER) pathway, by cleaving within the apurinic/apyrimidinic (AP) site-terminated flap. Acts as a genome stabilization factor that prevents flaps from equilibrating into structures that lead to duplications and deletions. Also possesses 5'-3' exonuclease activity on nicked or gapped double-stranded DNA, and exhibits RNase H activity. Also involved in replication and repair of rDNA and in repairing mitochondrial DNA.</text>
</comment>
<dbReference type="GO" id="GO:0005739">
    <property type="term" value="C:mitochondrion"/>
    <property type="evidence" value="ECO:0007669"/>
    <property type="project" value="UniProtKB-SubCell"/>
</dbReference>
<dbReference type="GO" id="GO:0005730">
    <property type="term" value="C:nucleolus"/>
    <property type="evidence" value="ECO:0007669"/>
    <property type="project" value="UniProtKB-SubCell"/>
</dbReference>
<dbReference type="EMBL" id="MDYQ01000105">
    <property type="protein sequence ID" value="PRP82352.1"/>
    <property type="molecule type" value="Genomic_DNA"/>
</dbReference>
<dbReference type="PANTHER" id="PTHR11081:SF9">
    <property type="entry name" value="FLAP ENDONUCLEASE 1"/>
    <property type="match status" value="1"/>
</dbReference>
<keyword evidence="6 15" id="KW-0255">Endonuclease</keyword>
<dbReference type="InterPro" id="IPR008918">
    <property type="entry name" value="HhH2"/>
</dbReference>
<dbReference type="InParanoid" id="A0A2P6NEJ2"/>
<accession>A0A2P6NEJ2</accession>
<dbReference type="GO" id="GO:0000287">
    <property type="term" value="F:magnesium ion binding"/>
    <property type="evidence" value="ECO:0007669"/>
    <property type="project" value="UniProtKB-UniRule"/>
</dbReference>
<keyword evidence="4 15" id="KW-0540">Nuclease</keyword>
<dbReference type="Gene3D" id="3.40.50.1010">
    <property type="entry name" value="5'-nuclease"/>
    <property type="match status" value="1"/>
</dbReference>
<evidence type="ECO:0000256" key="15">
    <source>
        <dbReference type="HAMAP-Rule" id="MF_03140"/>
    </source>
</evidence>
<dbReference type="GO" id="GO:0006284">
    <property type="term" value="P:base-excision repair"/>
    <property type="evidence" value="ECO:0007669"/>
    <property type="project" value="UniProtKB-UniRule"/>
</dbReference>